<dbReference type="GeneTree" id="ENSGT00940000159397"/>
<dbReference type="PANTHER" id="PTHR46724">
    <property type="entry name" value="ADP-RIBOSYLATION FACTOR-LIKE PROTEIN 9-RELATED"/>
    <property type="match status" value="1"/>
</dbReference>
<feature type="compositionally biased region" description="Polar residues" evidence="5">
    <location>
        <begin position="80"/>
        <end position="94"/>
    </location>
</feature>
<keyword evidence="1 3" id="KW-0547">Nucleotide-binding</keyword>
<feature type="binding site" evidence="3">
    <location>
        <position position="194"/>
    </location>
    <ligand>
        <name>GTP</name>
        <dbReference type="ChEBI" id="CHEBI:37565"/>
    </ligand>
</feature>
<evidence type="ECO:0000313" key="8">
    <source>
        <dbReference type="Proteomes" id="UP000265120"/>
    </source>
</evidence>
<dbReference type="AlphaFoldDB" id="A0A3P8UQV4"/>
<reference evidence="7" key="3">
    <citation type="submission" date="2025-09" db="UniProtKB">
        <authorList>
            <consortium name="Ensembl"/>
        </authorList>
    </citation>
    <scope>IDENTIFICATION</scope>
</reference>
<dbReference type="GO" id="GO:0046872">
    <property type="term" value="F:metal ion binding"/>
    <property type="evidence" value="ECO:0007669"/>
    <property type="project" value="UniProtKB-KW"/>
</dbReference>
<feature type="compositionally biased region" description="Basic and acidic residues" evidence="5">
    <location>
        <begin position="34"/>
        <end position="56"/>
    </location>
</feature>
<feature type="compositionally biased region" description="Basic and acidic residues" evidence="5">
    <location>
        <begin position="100"/>
        <end position="111"/>
    </location>
</feature>
<organism evidence="7 8">
    <name type="scientific">Cynoglossus semilaevis</name>
    <name type="common">Tongue sole</name>
    <dbReference type="NCBI Taxonomy" id="244447"/>
    <lineage>
        <taxon>Eukaryota</taxon>
        <taxon>Metazoa</taxon>
        <taxon>Chordata</taxon>
        <taxon>Craniata</taxon>
        <taxon>Vertebrata</taxon>
        <taxon>Euteleostomi</taxon>
        <taxon>Actinopterygii</taxon>
        <taxon>Neopterygii</taxon>
        <taxon>Teleostei</taxon>
        <taxon>Neoteleostei</taxon>
        <taxon>Acanthomorphata</taxon>
        <taxon>Carangaria</taxon>
        <taxon>Pleuronectiformes</taxon>
        <taxon>Pleuronectoidei</taxon>
        <taxon>Cynoglossidae</taxon>
        <taxon>Cynoglossinae</taxon>
        <taxon>Cynoglossus</taxon>
    </lineage>
</organism>
<dbReference type="PANTHER" id="PTHR46724:SF2">
    <property type="entry name" value="ADP-RIBOSYLATION FACTOR-LIKE PROTEIN 9"/>
    <property type="match status" value="1"/>
</dbReference>
<dbReference type="PRINTS" id="PR00328">
    <property type="entry name" value="SAR1GTPBP"/>
</dbReference>
<evidence type="ECO:0000256" key="5">
    <source>
        <dbReference type="SAM" id="MobiDB-lite"/>
    </source>
</evidence>
<dbReference type="Proteomes" id="UP000265120">
    <property type="component" value="Chromosome 15"/>
</dbReference>
<accession>A0A3P8UQV4</accession>
<dbReference type="PROSITE" id="PS51417">
    <property type="entry name" value="ARF"/>
    <property type="match status" value="1"/>
</dbReference>
<dbReference type="STRING" id="244447.ENSCSEP00000005578"/>
<evidence type="ECO:0000256" key="4">
    <source>
        <dbReference type="PIRSR" id="PIRSR606689-2"/>
    </source>
</evidence>
<keyword evidence="2 3" id="KW-0342">GTP-binding</keyword>
<dbReference type="InterPro" id="IPR053254">
    <property type="entry name" value="Arf-like_GTPase"/>
</dbReference>
<evidence type="ECO:0000256" key="3">
    <source>
        <dbReference type="PIRSR" id="PIRSR606689-1"/>
    </source>
</evidence>
<feature type="binding site" evidence="3">
    <location>
        <begin position="248"/>
        <end position="251"/>
    </location>
    <ligand>
        <name>GTP</name>
        <dbReference type="ChEBI" id="CHEBI:37565"/>
    </ligand>
</feature>
<dbReference type="Ensembl" id="ENSCSET00000005638.1">
    <property type="protein sequence ID" value="ENSCSEP00000005578.1"/>
    <property type="gene ID" value="ENSCSEG00000003607.1"/>
</dbReference>
<name>A0A3P8UQV4_CYNSE</name>
<keyword evidence="8" id="KW-1185">Reference proteome</keyword>
<sequence>MGSLKEVGIIGATVALAGGVAYLIWNYAFTDEDTTSKSREPEEIGTRPRLREEGKDGNWTYAKSTSKQSSAKAPPPVNASEASTFTKYGSSLTQEDWERETENVERRRTKEVTTRETVVSVAAVQSFSAPRASASLDTKKTQVLVLGLDGAGKTSVLQCWATGNVEEEVEPTNGFNAVSINKEELHIEFLEIGGNEKLRQYWHKYMSKALLLVFVVDSSDPDLFPVAKEHLHELLSTDSTLPLMVLANKQDLPDSCSITDLHDALALSEIGDRKMFLIGIHTRKGELGSGIRSAWNMIEKMAQISAVTCGCVT</sequence>
<dbReference type="InterPro" id="IPR006689">
    <property type="entry name" value="Small_GTPase_ARF/SAR"/>
</dbReference>
<evidence type="ECO:0000256" key="2">
    <source>
        <dbReference type="ARBA" id="ARBA00023134"/>
    </source>
</evidence>
<evidence type="ECO:0000313" key="7">
    <source>
        <dbReference type="Ensembl" id="ENSCSEP00000005578.1"/>
    </source>
</evidence>
<feature type="compositionally biased region" description="Low complexity" evidence="5">
    <location>
        <begin position="62"/>
        <end position="72"/>
    </location>
</feature>
<keyword evidence="6" id="KW-0812">Transmembrane</keyword>
<evidence type="ECO:0000256" key="1">
    <source>
        <dbReference type="ARBA" id="ARBA00022741"/>
    </source>
</evidence>
<keyword evidence="4" id="KW-0460">Magnesium</keyword>
<dbReference type="SUPFAM" id="SSF52540">
    <property type="entry name" value="P-loop containing nucleoside triphosphate hydrolases"/>
    <property type="match status" value="1"/>
</dbReference>
<keyword evidence="6" id="KW-0472">Membrane</keyword>
<dbReference type="Pfam" id="PF00025">
    <property type="entry name" value="Arf"/>
    <property type="match status" value="1"/>
</dbReference>
<dbReference type="SMART" id="SM00178">
    <property type="entry name" value="SAR"/>
    <property type="match status" value="1"/>
</dbReference>
<feature type="transmembrane region" description="Helical" evidence="6">
    <location>
        <begin position="7"/>
        <end position="29"/>
    </location>
</feature>
<dbReference type="InParanoid" id="A0A3P8UQV4"/>
<dbReference type="GO" id="GO:0005525">
    <property type="term" value="F:GTP binding"/>
    <property type="evidence" value="ECO:0007669"/>
    <property type="project" value="UniProtKB-KW"/>
</dbReference>
<feature type="binding site" evidence="4">
    <location>
        <position position="172"/>
    </location>
    <ligand>
        <name>Mg(2+)</name>
        <dbReference type="ChEBI" id="CHEBI:18420"/>
    </ligand>
</feature>
<feature type="binding site" evidence="4">
    <location>
        <position position="154"/>
    </location>
    <ligand>
        <name>Mg(2+)</name>
        <dbReference type="ChEBI" id="CHEBI:18420"/>
    </ligand>
</feature>
<dbReference type="InterPro" id="IPR027417">
    <property type="entry name" value="P-loop_NTPase"/>
</dbReference>
<keyword evidence="4" id="KW-0479">Metal-binding</keyword>
<dbReference type="GO" id="GO:0003924">
    <property type="term" value="F:GTPase activity"/>
    <property type="evidence" value="ECO:0007669"/>
    <property type="project" value="InterPro"/>
</dbReference>
<keyword evidence="6" id="KW-1133">Transmembrane helix</keyword>
<feature type="region of interest" description="Disordered" evidence="5">
    <location>
        <begin position="34"/>
        <end position="111"/>
    </location>
</feature>
<evidence type="ECO:0000256" key="6">
    <source>
        <dbReference type="SAM" id="Phobius"/>
    </source>
</evidence>
<proteinExistence type="predicted"/>
<reference evidence="7" key="2">
    <citation type="submission" date="2025-08" db="UniProtKB">
        <authorList>
            <consortium name="Ensembl"/>
        </authorList>
    </citation>
    <scope>IDENTIFICATION</scope>
</reference>
<dbReference type="SMART" id="SM00177">
    <property type="entry name" value="ARF"/>
    <property type="match status" value="1"/>
</dbReference>
<dbReference type="Gene3D" id="3.40.50.300">
    <property type="entry name" value="P-loop containing nucleotide triphosphate hydrolases"/>
    <property type="match status" value="1"/>
</dbReference>
<reference evidence="7 8" key="1">
    <citation type="journal article" date="2014" name="Nat. Genet.">
        <title>Whole-genome sequence of a flatfish provides insights into ZW sex chromosome evolution and adaptation to a benthic lifestyle.</title>
        <authorList>
            <person name="Chen S."/>
            <person name="Zhang G."/>
            <person name="Shao C."/>
            <person name="Huang Q."/>
            <person name="Liu G."/>
            <person name="Zhang P."/>
            <person name="Song W."/>
            <person name="An N."/>
            <person name="Chalopin D."/>
            <person name="Volff J.N."/>
            <person name="Hong Y."/>
            <person name="Li Q."/>
            <person name="Sha Z."/>
            <person name="Zhou H."/>
            <person name="Xie M."/>
            <person name="Yu Q."/>
            <person name="Liu Y."/>
            <person name="Xiang H."/>
            <person name="Wang N."/>
            <person name="Wu K."/>
            <person name="Yang C."/>
            <person name="Zhou Q."/>
            <person name="Liao X."/>
            <person name="Yang L."/>
            <person name="Hu Q."/>
            <person name="Zhang J."/>
            <person name="Meng L."/>
            <person name="Jin L."/>
            <person name="Tian Y."/>
            <person name="Lian J."/>
            <person name="Yang J."/>
            <person name="Miao G."/>
            <person name="Liu S."/>
            <person name="Liang Z."/>
            <person name="Yan F."/>
            <person name="Li Y."/>
            <person name="Sun B."/>
            <person name="Zhang H."/>
            <person name="Zhang J."/>
            <person name="Zhu Y."/>
            <person name="Du M."/>
            <person name="Zhao Y."/>
            <person name="Schartl M."/>
            <person name="Tang Q."/>
            <person name="Wang J."/>
        </authorList>
    </citation>
    <scope>NUCLEOTIDE SEQUENCE</scope>
</reference>
<feature type="binding site" evidence="3">
    <location>
        <begin position="147"/>
        <end position="154"/>
    </location>
    <ligand>
        <name>GTP</name>
        <dbReference type="ChEBI" id="CHEBI:37565"/>
    </ligand>
</feature>
<protein>
    <submittedName>
        <fullName evidence="7">ARF like GTPase 9</fullName>
    </submittedName>
</protein>